<feature type="compositionally biased region" description="Polar residues" evidence="1">
    <location>
        <begin position="1"/>
        <end position="14"/>
    </location>
</feature>
<organism evidence="2 3">
    <name type="scientific">Curtobacterium oceanosedimentum</name>
    <dbReference type="NCBI Taxonomy" id="465820"/>
    <lineage>
        <taxon>Bacteria</taxon>
        <taxon>Bacillati</taxon>
        <taxon>Actinomycetota</taxon>
        <taxon>Actinomycetes</taxon>
        <taxon>Micrococcales</taxon>
        <taxon>Microbacteriaceae</taxon>
        <taxon>Curtobacterium</taxon>
    </lineage>
</organism>
<evidence type="ECO:0000313" key="2">
    <source>
        <dbReference type="EMBL" id="KTR54037.1"/>
    </source>
</evidence>
<dbReference type="Proteomes" id="UP000072763">
    <property type="component" value="Unassembled WGS sequence"/>
</dbReference>
<evidence type="ECO:0000313" key="3">
    <source>
        <dbReference type="Proteomes" id="UP000072763"/>
    </source>
</evidence>
<dbReference type="RefSeq" id="WP_058748678.1">
    <property type="nucleotide sequence ID" value="NZ_LDRC01000007.1"/>
</dbReference>
<dbReference type="OrthoDB" id="5023589at2"/>
<dbReference type="EMBL" id="LDRC01000007">
    <property type="protein sequence ID" value="KTR54037.1"/>
    <property type="molecule type" value="Genomic_DNA"/>
</dbReference>
<gene>
    <name evidence="2" type="ORF">NS359_01310</name>
</gene>
<name>A0A147DU78_9MICO</name>
<reference evidence="2 3" key="1">
    <citation type="journal article" date="2016" name="Front. Microbiol.">
        <title>Genomic Resource of Rice Seed Associated Bacteria.</title>
        <authorList>
            <person name="Midha S."/>
            <person name="Bansal K."/>
            <person name="Sharma S."/>
            <person name="Kumar N."/>
            <person name="Patil P.P."/>
            <person name="Chaudhry V."/>
            <person name="Patil P.B."/>
        </authorList>
    </citation>
    <scope>NUCLEOTIDE SEQUENCE [LARGE SCALE GENOMIC DNA]</scope>
    <source>
        <strain evidence="2 3">NS359</strain>
    </source>
</reference>
<protein>
    <submittedName>
        <fullName evidence="2">Uncharacterized protein</fullName>
    </submittedName>
</protein>
<dbReference type="AlphaFoldDB" id="A0A147DU78"/>
<feature type="region of interest" description="Disordered" evidence="1">
    <location>
        <begin position="1"/>
        <end position="56"/>
    </location>
</feature>
<feature type="compositionally biased region" description="Low complexity" evidence="1">
    <location>
        <begin position="19"/>
        <end position="29"/>
    </location>
</feature>
<accession>A0A147DU78</accession>
<dbReference type="PATRIC" id="fig|465820.4.peg.2869"/>
<sequence>MSSTPLFDSISQRAQHGDAAASAGVRSAAQTPLRSADQPLAVAQSSQPRVTTPTPAAAVSVTAARTRVVPAPTSPLTAPVSPMRSALVPAALVAAIDEIPQRVGTALPDEVAVASDQLALVEAVTDAITRAVVDAVVGELDRITRDGVVRG</sequence>
<proteinExistence type="predicted"/>
<evidence type="ECO:0000256" key="1">
    <source>
        <dbReference type="SAM" id="MobiDB-lite"/>
    </source>
</evidence>
<comment type="caution">
    <text evidence="2">The sequence shown here is derived from an EMBL/GenBank/DDBJ whole genome shotgun (WGS) entry which is preliminary data.</text>
</comment>